<accession>A0ABX0AB12</accession>
<dbReference type="InterPro" id="IPR050190">
    <property type="entry name" value="UPF0213_domain"/>
</dbReference>
<comment type="caution">
    <text evidence="3">The sequence shown here is derived from an EMBL/GenBank/DDBJ whole genome shotgun (WGS) entry which is preliminary data.</text>
</comment>
<evidence type="ECO:0000259" key="2">
    <source>
        <dbReference type="PROSITE" id="PS50164"/>
    </source>
</evidence>
<evidence type="ECO:0000313" key="4">
    <source>
        <dbReference type="Proteomes" id="UP001429354"/>
    </source>
</evidence>
<dbReference type="Gene3D" id="3.40.1440.10">
    <property type="entry name" value="GIY-YIG endonuclease"/>
    <property type="match status" value="1"/>
</dbReference>
<dbReference type="EMBL" id="QOVG01000004">
    <property type="protein sequence ID" value="NDK38676.1"/>
    <property type="molecule type" value="Genomic_DNA"/>
</dbReference>
<reference evidence="3 4" key="1">
    <citation type="submission" date="2018-07" db="EMBL/GenBank/DDBJ databases">
        <title>Whole genome Sequencing of Pseudoxanthomonas gei KCTC 32298 (T).</title>
        <authorList>
            <person name="Kumar S."/>
            <person name="Bansal K."/>
            <person name="Kaur A."/>
            <person name="Patil P."/>
            <person name="Sharma S."/>
            <person name="Patil P.B."/>
        </authorList>
    </citation>
    <scope>NUCLEOTIDE SEQUENCE [LARGE SCALE GENOMIC DNA]</scope>
    <source>
        <strain evidence="3 4">KCTC 32298</strain>
    </source>
</reference>
<dbReference type="InterPro" id="IPR000305">
    <property type="entry name" value="GIY-YIG_endonuc"/>
</dbReference>
<comment type="similarity">
    <text evidence="1">Belongs to the UPF0213 family.</text>
</comment>
<feature type="domain" description="GIY-YIG" evidence="2">
    <location>
        <begin position="2"/>
        <end position="78"/>
    </location>
</feature>
<dbReference type="Pfam" id="PF01541">
    <property type="entry name" value="GIY-YIG"/>
    <property type="match status" value="1"/>
</dbReference>
<gene>
    <name evidence="3" type="ORF">DT603_07460</name>
</gene>
<keyword evidence="4" id="KW-1185">Reference proteome</keyword>
<dbReference type="SUPFAM" id="SSF82771">
    <property type="entry name" value="GIY-YIG endonuclease"/>
    <property type="match status" value="1"/>
</dbReference>
<sequence length="96" mass="11469">MKQPAVYILASDRNGTLYAGVTSDLLARTWQHREHLVDGFTKRYDVTMLVWYELHATMDTAITREKQIKKWNRAWKLRLIQEANPRWRDLWPDIIG</sequence>
<protein>
    <submittedName>
        <fullName evidence="3">GIY-YIG nuclease family protein</fullName>
    </submittedName>
</protein>
<organism evidence="3 4">
    <name type="scientific">Pseudoxanthomonas gei</name>
    <dbReference type="NCBI Taxonomy" id="1383030"/>
    <lineage>
        <taxon>Bacteria</taxon>
        <taxon>Pseudomonadati</taxon>
        <taxon>Pseudomonadota</taxon>
        <taxon>Gammaproteobacteria</taxon>
        <taxon>Lysobacterales</taxon>
        <taxon>Lysobacteraceae</taxon>
        <taxon>Pseudoxanthomonas</taxon>
    </lineage>
</organism>
<dbReference type="PANTHER" id="PTHR34477">
    <property type="entry name" value="UPF0213 PROTEIN YHBQ"/>
    <property type="match status" value="1"/>
</dbReference>
<dbReference type="Proteomes" id="UP001429354">
    <property type="component" value="Unassembled WGS sequence"/>
</dbReference>
<dbReference type="PANTHER" id="PTHR34477:SF5">
    <property type="entry name" value="BSL5627 PROTEIN"/>
    <property type="match status" value="1"/>
</dbReference>
<dbReference type="InterPro" id="IPR035901">
    <property type="entry name" value="GIY-YIG_endonuc_sf"/>
</dbReference>
<dbReference type="CDD" id="cd10448">
    <property type="entry name" value="GIY-YIG_unchar_3"/>
    <property type="match status" value="1"/>
</dbReference>
<evidence type="ECO:0000313" key="3">
    <source>
        <dbReference type="EMBL" id="NDK38676.1"/>
    </source>
</evidence>
<name>A0ABX0AB12_9GAMM</name>
<dbReference type="PROSITE" id="PS50164">
    <property type="entry name" value="GIY_YIG"/>
    <property type="match status" value="1"/>
</dbReference>
<dbReference type="RefSeq" id="WP_162349247.1">
    <property type="nucleotide sequence ID" value="NZ_QOVG01000004.1"/>
</dbReference>
<proteinExistence type="inferred from homology"/>
<evidence type="ECO:0000256" key="1">
    <source>
        <dbReference type="ARBA" id="ARBA00007435"/>
    </source>
</evidence>